<dbReference type="VEuPathDB" id="TriTrypDB:ADEAN_000469800"/>
<dbReference type="Gene3D" id="1.25.40.10">
    <property type="entry name" value="Tetratricopeptide repeat domain"/>
    <property type="match status" value="1"/>
</dbReference>
<keyword evidence="3" id="KW-1185">Reference proteome</keyword>
<evidence type="ECO:0000256" key="1">
    <source>
        <dbReference type="SAM" id="MobiDB-lite"/>
    </source>
</evidence>
<feature type="region of interest" description="Disordered" evidence="1">
    <location>
        <begin position="279"/>
        <end position="324"/>
    </location>
</feature>
<proteinExistence type="predicted"/>
<protein>
    <submittedName>
        <fullName evidence="2">Uncharacterized protein</fullName>
    </submittedName>
</protein>
<dbReference type="AlphaFoldDB" id="A0A7G2CBM5"/>
<accession>A0A7G2CBM5</accession>
<feature type="compositionally biased region" description="Polar residues" evidence="1">
    <location>
        <begin position="802"/>
        <end position="837"/>
    </location>
</feature>
<evidence type="ECO:0000313" key="2">
    <source>
        <dbReference type="EMBL" id="CAD2217220.1"/>
    </source>
</evidence>
<feature type="compositionally biased region" description="Polar residues" evidence="1">
    <location>
        <begin position="300"/>
        <end position="321"/>
    </location>
</feature>
<dbReference type="InterPro" id="IPR011990">
    <property type="entry name" value="TPR-like_helical_dom_sf"/>
</dbReference>
<feature type="region of interest" description="Disordered" evidence="1">
    <location>
        <begin position="53"/>
        <end position="75"/>
    </location>
</feature>
<feature type="compositionally biased region" description="Basic and acidic residues" evidence="1">
    <location>
        <begin position="53"/>
        <end position="73"/>
    </location>
</feature>
<sequence>MHENIRKVIDDIKQNNNVNSCVHLITKTLQHCPNLPKVVSGRSIVYPDVTTFEGKDGEKRKDGTADGLPERKRNLPSMLVGSGPGGLFNDAVSGAYADLPSERPSNTASGPKNAGASALNGLQVCRLLLLRAECFDVLKSYEHALYDTLTVIEIGKGQLPEAYYMAGRAYMRLYRINEAQEMYDTAEVILSSIRQTVSRVTVTNVTFDTLNSLLFPARNVGTKTSPPTKEEPRQPSTGNKAVFTFDNNEREEDFWALRGFTMDDVRQMGLTKEHLVAQERHAAATARRGSRPQPMDETPKSPNGEGSFSARAQQNSNSSFGLTPADNARVTVCESKMQLLQEELIFQNYGIGGVENAMWREQREESHALVRMSSAHAVPNAAHHTATNLLSRRVGDIRGSATFAINNNTCYTMKLIGCVAPDAQYTKNFTFPTQIPKFSCGLGLLQPRSWGGYSAMVCYEVQPRLCCFFYFDSPLIGNGKVGVRFTNIPADALYNAMVEYNHQQNILDSTRNANYNPKRQGGTSFEGTPQVVEAAQRATRVPPPQTWIPSHTANLASQGVLKASSQLTSMNGANVALYALSQVLAIQLRPVESLLAIQYGGGKVVKKLSMVNHYWRRMTGHLPPPLLADAPRYTYPDYILPGDLQHNPWVVRDQTPVRWRLQFEGRAFDHEDFSISEEHHTGQWNLFFNSDSQSRVASTVCHGSRTAAFFTIKESWVPFSNTLYLNTMQGRTFASLHNDTSSNTFRVLIPFVGAANNKGDVFYIARRSDINVPGNGAKITKGSVVTSADTAKRVIQGKTMYRSSPGVSNTSLTGIAESSSTTGANNEKTSSTPTPLNTAIIGEANNTNSNNNSTALPLPPYMQHCEVYSVWRPNRYSGAVVAPAEMNQNATTNNSNVVLSPKINKQTNHGEVLVAEIRLVPASMTASTKGMCLSEVTLFPGADALLVSTLAFAILRW</sequence>
<evidence type="ECO:0000313" key="3">
    <source>
        <dbReference type="Proteomes" id="UP000515908"/>
    </source>
</evidence>
<feature type="region of interest" description="Disordered" evidence="1">
    <location>
        <begin position="802"/>
        <end position="850"/>
    </location>
</feature>
<gene>
    <name evidence="2" type="ORF">ADEAN_000469800</name>
</gene>
<dbReference type="EMBL" id="LR877152">
    <property type="protein sequence ID" value="CAD2217220.1"/>
    <property type="molecule type" value="Genomic_DNA"/>
</dbReference>
<feature type="region of interest" description="Disordered" evidence="1">
    <location>
        <begin position="218"/>
        <end position="241"/>
    </location>
</feature>
<dbReference type="Proteomes" id="UP000515908">
    <property type="component" value="Chromosome 08"/>
</dbReference>
<name>A0A7G2CBM5_9TRYP</name>
<reference evidence="2 3" key="1">
    <citation type="submission" date="2020-08" db="EMBL/GenBank/DDBJ databases">
        <authorList>
            <person name="Newling K."/>
            <person name="Davey J."/>
            <person name="Forrester S."/>
        </authorList>
    </citation>
    <scope>NUCLEOTIDE SEQUENCE [LARGE SCALE GENOMIC DNA]</scope>
    <source>
        <strain evidence="3">Crithidia deanei Carvalho (ATCC PRA-265)</strain>
    </source>
</reference>
<organism evidence="2 3">
    <name type="scientific">Angomonas deanei</name>
    <dbReference type="NCBI Taxonomy" id="59799"/>
    <lineage>
        <taxon>Eukaryota</taxon>
        <taxon>Discoba</taxon>
        <taxon>Euglenozoa</taxon>
        <taxon>Kinetoplastea</taxon>
        <taxon>Metakinetoplastina</taxon>
        <taxon>Trypanosomatida</taxon>
        <taxon>Trypanosomatidae</taxon>
        <taxon>Strigomonadinae</taxon>
        <taxon>Angomonas</taxon>
    </lineage>
</organism>
<dbReference type="SUPFAM" id="SSF48452">
    <property type="entry name" value="TPR-like"/>
    <property type="match status" value="1"/>
</dbReference>